<dbReference type="PANTHER" id="PTHR37691">
    <property type="entry name" value="BLR3518 PROTEIN"/>
    <property type="match status" value="1"/>
</dbReference>
<comment type="caution">
    <text evidence="1">The sequence shown here is derived from an EMBL/GenBank/DDBJ whole genome shotgun (WGS) entry which is preliminary data.</text>
</comment>
<keyword evidence="2" id="KW-1185">Reference proteome</keyword>
<dbReference type="SUPFAM" id="SSF75169">
    <property type="entry name" value="DsrEFH-like"/>
    <property type="match status" value="1"/>
</dbReference>
<dbReference type="Proteomes" id="UP000027341">
    <property type="component" value="Unassembled WGS sequence"/>
</dbReference>
<dbReference type="Gene3D" id="3.40.1260.10">
    <property type="entry name" value="DsrEFH-like"/>
    <property type="match status" value="1"/>
</dbReference>
<name>A0A067A2H9_HYDMR</name>
<accession>A0A067A2H9</accession>
<dbReference type="RefSeq" id="WP_232087802.1">
    <property type="nucleotide sequence ID" value="NZ_AP020335.1"/>
</dbReference>
<dbReference type="InterPro" id="IPR003787">
    <property type="entry name" value="Sulphur_relay_DsrE/F-like"/>
</dbReference>
<evidence type="ECO:0000313" key="1">
    <source>
        <dbReference type="EMBL" id="KDN96831.1"/>
    </source>
</evidence>
<dbReference type="AlphaFoldDB" id="A0A067A2H9"/>
<proteinExistence type="predicted"/>
<dbReference type="InterPro" id="IPR027396">
    <property type="entry name" value="DsrEFH-like"/>
</dbReference>
<dbReference type="Pfam" id="PF02635">
    <property type="entry name" value="DsrE"/>
    <property type="match status" value="1"/>
</dbReference>
<sequence length="177" mass="19940">MKHIASTQFFRFNLFSLVLLLMIPLSGYAEITNPANHTLKVFPELQTPPSDRFPGDPPEHKAVYMWNKSDPDYQTHILNSIQAMITEFGDNVAIAVVAIGPGIHVLAKHPQRKVPPEIYARVKSLATDYHVRWIACGNTMKTIGWTDQDIRPFAEYAQVGAAALMALQEHGYKLLVW</sequence>
<organism evidence="1 2">
    <name type="scientific">Hydrogenovibrio marinus</name>
    <dbReference type="NCBI Taxonomy" id="28885"/>
    <lineage>
        <taxon>Bacteria</taxon>
        <taxon>Pseudomonadati</taxon>
        <taxon>Pseudomonadota</taxon>
        <taxon>Gammaproteobacteria</taxon>
        <taxon>Thiotrichales</taxon>
        <taxon>Piscirickettsiaceae</taxon>
        <taxon>Hydrogenovibrio</taxon>
    </lineage>
</organism>
<dbReference type="PANTHER" id="PTHR37691:SF1">
    <property type="entry name" value="BLR3518 PROTEIN"/>
    <property type="match status" value="1"/>
</dbReference>
<protein>
    <submittedName>
        <fullName evidence="1">Uncharacterized protein</fullName>
    </submittedName>
</protein>
<reference evidence="1 2" key="1">
    <citation type="submission" date="2014-04" db="EMBL/GenBank/DDBJ databases">
        <title>Draft genome sequence of Hydrogenovibrio marinus MH-110, a model organism for aerobic H2 metabolism.</title>
        <authorList>
            <person name="Cha H.J."/>
            <person name="Jo B.H."/>
            <person name="Hwang B.H."/>
        </authorList>
    </citation>
    <scope>NUCLEOTIDE SEQUENCE [LARGE SCALE GENOMIC DNA]</scope>
    <source>
        <strain evidence="1 2">MH-110</strain>
    </source>
</reference>
<dbReference type="EMBL" id="JMIU01000001">
    <property type="protein sequence ID" value="KDN96831.1"/>
    <property type="molecule type" value="Genomic_DNA"/>
</dbReference>
<dbReference type="STRING" id="28885.EI16_11380"/>
<evidence type="ECO:0000313" key="2">
    <source>
        <dbReference type="Proteomes" id="UP000027341"/>
    </source>
</evidence>
<gene>
    <name evidence="1" type="ORF">EI16_11380</name>
</gene>